<keyword evidence="2" id="KW-1185">Reference proteome</keyword>
<organism evidence="1 2">
    <name type="scientific">Cichorium intybus</name>
    <name type="common">Chicory</name>
    <dbReference type="NCBI Taxonomy" id="13427"/>
    <lineage>
        <taxon>Eukaryota</taxon>
        <taxon>Viridiplantae</taxon>
        <taxon>Streptophyta</taxon>
        <taxon>Embryophyta</taxon>
        <taxon>Tracheophyta</taxon>
        <taxon>Spermatophyta</taxon>
        <taxon>Magnoliopsida</taxon>
        <taxon>eudicotyledons</taxon>
        <taxon>Gunneridae</taxon>
        <taxon>Pentapetalae</taxon>
        <taxon>asterids</taxon>
        <taxon>campanulids</taxon>
        <taxon>Asterales</taxon>
        <taxon>Asteraceae</taxon>
        <taxon>Cichorioideae</taxon>
        <taxon>Cichorieae</taxon>
        <taxon>Cichoriinae</taxon>
        <taxon>Cichorium</taxon>
    </lineage>
</organism>
<gene>
    <name evidence="1" type="ORF">L2E82_47321</name>
</gene>
<accession>A0ACB8YW73</accession>
<evidence type="ECO:0000313" key="1">
    <source>
        <dbReference type="EMBL" id="KAI3689366.1"/>
    </source>
</evidence>
<sequence>MQKVGSKGAPISQFLLRKERLKPRLPAKCLSMIHLIYASPAEVIWGSRQEEILTDSDLREIDLYSFQGLLKHEGIEKYGPPFRQWQKDAPNFNIDGHYPSFVHGRLPHENLKPDPVRNQRFLASGVVNVSPDDILLKKLLDMLAATNPNLKVFYTIDNPSKYWVGGEGYISKDMALKGLPAPSEDTLILVMGILKELGYTEEMNYNNPGCDSSIVTFGRRASSCRYVSYSRDGLHSEIGSTEFMNYTVHIPLTLDNQTMDPSISQRVEEQ</sequence>
<reference evidence="1 2" key="2">
    <citation type="journal article" date="2022" name="Mol. Ecol. Resour.">
        <title>The genomes of chicory, endive, great burdock and yacon provide insights into Asteraceae paleo-polyploidization history and plant inulin production.</title>
        <authorList>
            <person name="Fan W."/>
            <person name="Wang S."/>
            <person name="Wang H."/>
            <person name="Wang A."/>
            <person name="Jiang F."/>
            <person name="Liu H."/>
            <person name="Zhao H."/>
            <person name="Xu D."/>
            <person name="Zhang Y."/>
        </authorList>
    </citation>
    <scope>NUCLEOTIDE SEQUENCE [LARGE SCALE GENOMIC DNA]</scope>
    <source>
        <strain evidence="2">cv. Punajuju</strain>
        <tissue evidence="1">Leaves</tissue>
    </source>
</reference>
<name>A0ACB8YW73_CICIN</name>
<comment type="caution">
    <text evidence="1">The sequence shown here is derived from an EMBL/GenBank/DDBJ whole genome shotgun (WGS) entry which is preliminary data.</text>
</comment>
<protein>
    <submittedName>
        <fullName evidence="1">Uncharacterized protein</fullName>
    </submittedName>
</protein>
<dbReference type="Proteomes" id="UP001055811">
    <property type="component" value="Linkage Group LG09"/>
</dbReference>
<reference evidence="2" key="1">
    <citation type="journal article" date="2022" name="Mol. Ecol. Resour.">
        <title>The genomes of chicory, endive, great burdock and yacon provide insights into Asteraceae palaeo-polyploidization history and plant inulin production.</title>
        <authorList>
            <person name="Fan W."/>
            <person name="Wang S."/>
            <person name="Wang H."/>
            <person name="Wang A."/>
            <person name="Jiang F."/>
            <person name="Liu H."/>
            <person name="Zhao H."/>
            <person name="Xu D."/>
            <person name="Zhang Y."/>
        </authorList>
    </citation>
    <scope>NUCLEOTIDE SEQUENCE [LARGE SCALE GENOMIC DNA]</scope>
    <source>
        <strain evidence="2">cv. Punajuju</strain>
    </source>
</reference>
<proteinExistence type="predicted"/>
<evidence type="ECO:0000313" key="2">
    <source>
        <dbReference type="Proteomes" id="UP001055811"/>
    </source>
</evidence>
<dbReference type="EMBL" id="CM042017">
    <property type="protein sequence ID" value="KAI3689366.1"/>
    <property type="molecule type" value="Genomic_DNA"/>
</dbReference>